<name>A0A1M6K3K2_9FLAO</name>
<dbReference type="PANTHER" id="PTHR11527">
    <property type="entry name" value="HEAT-SHOCK PROTEIN 20 FAMILY MEMBER"/>
    <property type="match status" value="1"/>
</dbReference>
<reference evidence="5" key="1">
    <citation type="submission" date="2016-11" db="EMBL/GenBank/DDBJ databases">
        <authorList>
            <person name="Varghese N."/>
            <person name="Submissions S."/>
        </authorList>
    </citation>
    <scope>NUCLEOTIDE SEQUENCE [LARGE SCALE GENOMIC DNA]</scope>
    <source>
        <strain evidence="5">DSM 22623</strain>
    </source>
</reference>
<dbReference type="EMBL" id="FQYP01000010">
    <property type="protein sequence ID" value="SHJ53452.1"/>
    <property type="molecule type" value="Genomic_DNA"/>
</dbReference>
<evidence type="ECO:0000313" key="4">
    <source>
        <dbReference type="EMBL" id="SHJ53452.1"/>
    </source>
</evidence>
<evidence type="ECO:0000256" key="2">
    <source>
        <dbReference type="RuleBase" id="RU003616"/>
    </source>
</evidence>
<evidence type="ECO:0000313" key="5">
    <source>
        <dbReference type="Proteomes" id="UP000184432"/>
    </source>
</evidence>
<dbReference type="InterPro" id="IPR031107">
    <property type="entry name" value="Small_HSP"/>
</dbReference>
<dbReference type="STRING" id="570521.SAMN04488508_11054"/>
<dbReference type="Gene3D" id="2.60.40.790">
    <property type="match status" value="1"/>
</dbReference>
<dbReference type="AlphaFoldDB" id="A0A1M6K3K2"/>
<accession>A0A1M6K3K2</accession>
<dbReference type="SUPFAM" id="SSF49764">
    <property type="entry name" value="HSP20-like chaperones"/>
    <property type="match status" value="1"/>
</dbReference>
<evidence type="ECO:0000256" key="1">
    <source>
        <dbReference type="PROSITE-ProRule" id="PRU00285"/>
    </source>
</evidence>
<gene>
    <name evidence="4" type="ORF">SAMN04488508_11054</name>
</gene>
<keyword evidence="5" id="KW-1185">Reference proteome</keyword>
<dbReference type="CDD" id="cd06464">
    <property type="entry name" value="ACD_sHsps-like"/>
    <property type="match status" value="1"/>
</dbReference>
<keyword evidence="4" id="KW-0346">Stress response</keyword>
<dbReference type="InterPro" id="IPR002068">
    <property type="entry name" value="A-crystallin/Hsp20_dom"/>
</dbReference>
<evidence type="ECO:0000259" key="3">
    <source>
        <dbReference type="PROSITE" id="PS01031"/>
    </source>
</evidence>
<proteinExistence type="inferred from homology"/>
<dbReference type="Pfam" id="PF00011">
    <property type="entry name" value="HSP20"/>
    <property type="match status" value="1"/>
</dbReference>
<dbReference type="PROSITE" id="PS01031">
    <property type="entry name" value="SHSP"/>
    <property type="match status" value="1"/>
</dbReference>
<dbReference type="Proteomes" id="UP000184432">
    <property type="component" value="Unassembled WGS sequence"/>
</dbReference>
<protein>
    <submittedName>
        <fullName evidence="4">Heat shock protein Hsp20</fullName>
    </submittedName>
</protein>
<sequence length="171" mass="19626">MALKITWNPICYIQTEFEIKINLKKYNTMSLIKRTDRLPFIFEDFLNTDWFGGTNMSKIGFNTPAVNVKESDNDFSVELAAPGLVKDDFNIELDNDVLHISAETKSKKETVENGKYTRKEFGYSTFKRSFNLPDTIDGSRIEATYENGVLIVTLPKKEEAKVQPKRLIEIS</sequence>
<feature type="domain" description="SHSP" evidence="3">
    <location>
        <begin position="56"/>
        <end position="171"/>
    </location>
</feature>
<comment type="similarity">
    <text evidence="1 2">Belongs to the small heat shock protein (HSP20) family.</text>
</comment>
<dbReference type="InterPro" id="IPR008978">
    <property type="entry name" value="HSP20-like_chaperone"/>
</dbReference>
<organism evidence="4 5">
    <name type="scientific">Aquimarina spongiae</name>
    <dbReference type="NCBI Taxonomy" id="570521"/>
    <lineage>
        <taxon>Bacteria</taxon>
        <taxon>Pseudomonadati</taxon>
        <taxon>Bacteroidota</taxon>
        <taxon>Flavobacteriia</taxon>
        <taxon>Flavobacteriales</taxon>
        <taxon>Flavobacteriaceae</taxon>
        <taxon>Aquimarina</taxon>
    </lineage>
</organism>